<feature type="compositionally biased region" description="Low complexity" evidence="1">
    <location>
        <begin position="261"/>
        <end position="270"/>
    </location>
</feature>
<dbReference type="KEGG" id="hro:HELRODRAFT_192341"/>
<protein>
    <submittedName>
        <fullName evidence="2 3">Uncharacterized protein</fullName>
    </submittedName>
</protein>
<reference evidence="4" key="1">
    <citation type="submission" date="2012-12" db="EMBL/GenBank/DDBJ databases">
        <authorList>
            <person name="Hellsten U."/>
            <person name="Grimwood J."/>
            <person name="Chapman J.A."/>
            <person name="Shapiro H."/>
            <person name="Aerts A."/>
            <person name="Otillar R.P."/>
            <person name="Terry A.Y."/>
            <person name="Boore J.L."/>
            <person name="Simakov O."/>
            <person name="Marletaz F."/>
            <person name="Cho S.-J."/>
            <person name="Edsinger-Gonzales E."/>
            <person name="Havlak P."/>
            <person name="Kuo D.-H."/>
            <person name="Larsson T."/>
            <person name="Lv J."/>
            <person name="Arendt D."/>
            <person name="Savage R."/>
            <person name="Osoegawa K."/>
            <person name="de Jong P."/>
            <person name="Lindberg D.R."/>
            <person name="Seaver E.C."/>
            <person name="Weisblat D.A."/>
            <person name="Putnam N.H."/>
            <person name="Grigoriev I.V."/>
            <person name="Rokhsar D.S."/>
        </authorList>
    </citation>
    <scope>NUCLEOTIDE SEQUENCE</scope>
</reference>
<gene>
    <name evidence="3" type="primary">20212242</name>
    <name evidence="2" type="ORF">HELRODRAFT_192341</name>
</gene>
<dbReference type="HOGENOM" id="CLU_519036_0_0_1"/>
<dbReference type="InParanoid" id="T1FTU5"/>
<evidence type="ECO:0000256" key="1">
    <source>
        <dbReference type="SAM" id="MobiDB-lite"/>
    </source>
</evidence>
<name>T1FTU5_HELRO</name>
<dbReference type="GeneID" id="20212242"/>
<reference evidence="2 4" key="2">
    <citation type="journal article" date="2013" name="Nature">
        <title>Insights into bilaterian evolution from three spiralian genomes.</title>
        <authorList>
            <person name="Simakov O."/>
            <person name="Marletaz F."/>
            <person name="Cho S.J."/>
            <person name="Edsinger-Gonzales E."/>
            <person name="Havlak P."/>
            <person name="Hellsten U."/>
            <person name="Kuo D.H."/>
            <person name="Larsson T."/>
            <person name="Lv J."/>
            <person name="Arendt D."/>
            <person name="Savage R."/>
            <person name="Osoegawa K."/>
            <person name="de Jong P."/>
            <person name="Grimwood J."/>
            <person name="Chapman J.A."/>
            <person name="Shapiro H."/>
            <person name="Aerts A."/>
            <person name="Otillar R.P."/>
            <person name="Terry A.Y."/>
            <person name="Boore J.L."/>
            <person name="Grigoriev I.V."/>
            <person name="Lindberg D.R."/>
            <person name="Seaver E.C."/>
            <person name="Weisblat D.A."/>
            <person name="Putnam N.H."/>
            <person name="Rokhsar D.S."/>
        </authorList>
    </citation>
    <scope>NUCLEOTIDE SEQUENCE</scope>
</reference>
<feature type="region of interest" description="Disordered" evidence="1">
    <location>
        <begin position="257"/>
        <end position="336"/>
    </location>
</feature>
<dbReference type="EMBL" id="KB096785">
    <property type="protein sequence ID" value="ESO01451.1"/>
    <property type="molecule type" value="Genomic_DNA"/>
</dbReference>
<dbReference type="EMBL" id="AMQM01005118">
    <property type="status" value="NOT_ANNOTATED_CDS"/>
    <property type="molecule type" value="Genomic_DNA"/>
</dbReference>
<dbReference type="RefSeq" id="XP_009020687.1">
    <property type="nucleotide sequence ID" value="XM_009022439.1"/>
</dbReference>
<feature type="region of interest" description="Disordered" evidence="1">
    <location>
        <begin position="209"/>
        <end position="238"/>
    </location>
</feature>
<dbReference type="CTD" id="20212242"/>
<proteinExistence type="predicted"/>
<feature type="compositionally biased region" description="Low complexity" evidence="1">
    <location>
        <begin position="321"/>
        <end position="330"/>
    </location>
</feature>
<dbReference type="EnsemblMetazoa" id="HelroT192341">
    <property type="protein sequence ID" value="HelroP192341"/>
    <property type="gene ID" value="HelroG192341"/>
</dbReference>
<organism evidence="3 4">
    <name type="scientific">Helobdella robusta</name>
    <name type="common">Californian leech</name>
    <dbReference type="NCBI Taxonomy" id="6412"/>
    <lineage>
        <taxon>Eukaryota</taxon>
        <taxon>Metazoa</taxon>
        <taxon>Spiralia</taxon>
        <taxon>Lophotrochozoa</taxon>
        <taxon>Annelida</taxon>
        <taxon>Clitellata</taxon>
        <taxon>Hirudinea</taxon>
        <taxon>Rhynchobdellida</taxon>
        <taxon>Glossiphoniidae</taxon>
        <taxon>Helobdella</taxon>
    </lineage>
</organism>
<feature type="compositionally biased region" description="Polar residues" evidence="1">
    <location>
        <begin position="274"/>
        <end position="286"/>
    </location>
</feature>
<feature type="compositionally biased region" description="Basic and acidic residues" evidence="1">
    <location>
        <begin position="311"/>
        <end position="320"/>
    </location>
</feature>
<dbReference type="Proteomes" id="UP000015101">
    <property type="component" value="Unassembled WGS sequence"/>
</dbReference>
<feature type="region of interest" description="Disordered" evidence="1">
    <location>
        <begin position="390"/>
        <end position="442"/>
    </location>
</feature>
<evidence type="ECO:0000313" key="2">
    <source>
        <dbReference type="EMBL" id="ESO01451.1"/>
    </source>
</evidence>
<evidence type="ECO:0000313" key="4">
    <source>
        <dbReference type="Proteomes" id="UP000015101"/>
    </source>
</evidence>
<keyword evidence="4" id="KW-1185">Reference proteome</keyword>
<dbReference type="AlphaFoldDB" id="T1FTU5"/>
<evidence type="ECO:0000313" key="3">
    <source>
        <dbReference type="EnsemblMetazoa" id="HelroP192341"/>
    </source>
</evidence>
<accession>T1FTU5</accession>
<reference evidence="3" key="3">
    <citation type="submission" date="2015-06" db="UniProtKB">
        <authorList>
            <consortium name="EnsemblMetazoa"/>
        </authorList>
    </citation>
    <scope>IDENTIFICATION</scope>
</reference>
<sequence>MDLMQGSFISGLLIARFKNQLIEMKTTVERLLIDDRVSSITTNDLNHSQNKNPSANLDNDKSIANFLRCFYSSVQEMLQILHNASISDKKDEMALSGTNADDSLIEKDNAKCSSQNSSSTNSTVIVRTLTYKTSSVQPTQTDLKKFILKKKNSFSELSNSTPTPTRTKRFITTAVTGVEIAAAYQALAAATFRASGVWNFGPEKKSKHLSFVSRGTSTPRHRNVHAGRGSLGSQQFSESSFELTLPNDILSRLSASTNNTSQQQHLQQHQSQHEMTQSMPSLSNVEATCPHQHPPPPPLLHHRHQSSSSSYHEEVVRNLDNKSNSSSNKSITTKDACTSPHSAFKIDKAVQVRQGEIMEPVDKIFTAKSASKLTKRSPLAKCNLQKIIEEENDHESDEHVNNEGSENSNDSHNDDKPDDDTDVDASAFSKKNSLRGRRHVGQSLSFENRRRLTANSCKRLNFTNNNNDDNNNNNLIRTLNDRTTPNNKNNDNLSILSSKLDLKCSSRQDSPFPICKTFDFVSFDD</sequence>